<feature type="domain" description="NlpC/P60" evidence="6">
    <location>
        <begin position="226"/>
        <end position="350"/>
    </location>
</feature>
<keyword evidence="2" id="KW-0645">Protease</keyword>
<keyword evidence="5" id="KW-1133">Transmembrane helix</keyword>
<evidence type="ECO:0000256" key="5">
    <source>
        <dbReference type="SAM" id="Phobius"/>
    </source>
</evidence>
<dbReference type="PROSITE" id="PS51935">
    <property type="entry name" value="NLPC_P60"/>
    <property type="match status" value="1"/>
</dbReference>
<dbReference type="SUPFAM" id="SSF53955">
    <property type="entry name" value="Lysozyme-like"/>
    <property type="match status" value="1"/>
</dbReference>
<dbReference type="Pfam" id="PF00877">
    <property type="entry name" value="NLPC_P60"/>
    <property type="match status" value="1"/>
</dbReference>
<dbReference type="InterPro" id="IPR051202">
    <property type="entry name" value="Peptidase_C40"/>
</dbReference>
<dbReference type="PANTHER" id="PTHR47053">
    <property type="entry name" value="MUREIN DD-ENDOPEPTIDASE MEPH-RELATED"/>
    <property type="match status" value="1"/>
</dbReference>
<dbReference type="InterPro" id="IPR038765">
    <property type="entry name" value="Papain-like_cys_pep_sf"/>
</dbReference>
<evidence type="ECO:0000256" key="1">
    <source>
        <dbReference type="ARBA" id="ARBA00007074"/>
    </source>
</evidence>
<comment type="similarity">
    <text evidence="1">Belongs to the peptidase C40 family.</text>
</comment>
<keyword evidence="5" id="KW-0472">Membrane</keyword>
<organism evidence="7 8">
    <name type="scientific">Fictibacillus terranigra</name>
    <dbReference type="NCBI Taxonomy" id="3058424"/>
    <lineage>
        <taxon>Bacteria</taxon>
        <taxon>Bacillati</taxon>
        <taxon>Bacillota</taxon>
        <taxon>Bacilli</taxon>
        <taxon>Bacillales</taxon>
        <taxon>Fictibacillaceae</taxon>
        <taxon>Fictibacillus</taxon>
    </lineage>
</organism>
<dbReference type="SUPFAM" id="SSF54001">
    <property type="entry name" value="Cysteine proteinases"/>
    <property type="match status" value="1"/>
</dbReference>
<keyword evidence="4" id="KW-0788">Thiol protease</keyword>
<reference evidence="7" key="1">
    <citation type="submission" date="2023-06" db="EMBL/GenBank/DDBJ databases">
        <title>Draft Genome Sequences of Representative Paenibacillus Polymyxa, Bacillus cereus, Fictibacillus sp., and Brevibacillus agri Strains Isolated from Amazonian Dark Earth.</title>
        <authorList>
            <person name="Pellegrinetti T.A."/>
            <person name="Cunha I.C.M."/>
            <person name="Chaves M.G."/>
            <person name="Freitas A.S."/>
            <person name="Silva A.V.R."/>
            <person name="Tsai S.M."/>
            <person name="Mendes L.W."/>
        </authorList>
    </citation>
    <scope>NUCLEOTIDE SEQUENCE</scope>
    <source>
        <strain evidence="7">CENA-BCM004</strain>
    </source>
</reference>
<keyword evidence="8" id="KW-1185">Reference proteome</keyword>
<dbReference type="InterPro" id="IPR047194">
    <property type="entry name" value="CwlT-like_lysozyme"/>
</dbReference>
<gene>
    <name evidence="7" type="ORF">QYF49_21295</name>
</gene>
<comment type="caution">
    <text evidence="7">The sequence shown here is derived from an EMBL/GenBank/DDBJ whole genome shotgun (WGS) entry which is preliminary data.</text>
</comment>
<keyword evidence="5" id="KW-0812">Transmembrane</keyword>
<dbReference type="PANTHER" id="PTHR47053:SF5">
    <property type="entry name" value="BIFUNCTIONAL MURAMIDASE_DL-ENDOPEPTIDASE CWLT"/>
    <property type="match status" value="1"/>
</dbReference>
<dbReference type="Gene3D" id="1.10.530.10">
    <property type="match status" value="1"/>
</dbReference>
<accession>A0ABT8EC63</accession>
<dbReference type="Pfam" id="PF13702">
    <property type="entry name" value="Lysozyme_like"/>
    <property type="match status" value="1"/>
</dbReference>
<sequence>MAAVTVTVKSTIFLVRNWKPILIGSVFALILMAGMLFSVNVSRPSEDTVSSPFGTANVPTHIEKWRPLVSEYTTKYGIPEYTDILLALMYQELGSSDTLDIMQSSESIGLPPNAIQDPVQSVNLGVKHFKSVLEAGQKAGVDFAAIVQSYNFGSGYLGFVALKGKKHSVELAKVFSIDQTKKLGWRCTDWRAPYCYGDYTYVQKVMGHLIAAGGGPGGADISPLGKKAYAAVLKEAQKYTGWPYVWAGAHPSTGFDCSGLTQWAFNEAGIKLPRTAQLQYNASKKIPPSEAKPGDLIFFTGTYDTDQYITHVGIYLGNGKMFDSNGSGIGLHNAEASYWKSHLAGFGRVAR</sequence>
<keyword evidence="3" id="KW-0378">Hydrolase</keyword>
<dbReference type="EMBL" id="JAUHLN010000005">
    <property type="protein sequence ID" value="MDN4075498.1"/>
    <property type="molecule type" value="Genomic_DNA"/>
</dbReference>
<dbReference type="Gene3D" id="3.90.1720.10">
    <property type="entry name" value="endopeptidase domain like (from Nostoc punctiforme)"/>
    <property type="match status" value="1"/>
</dbReference>
<dbReference type="InterPro" id="IPR023346">
    <property type="entry name" value="Lysozyme-like_dom_sf"/>
</dbReference>
<dbReference type="CDD" id="cd16891">
    <property type="entry name" value="CwlT-like"/>
    <property type="match status" value="1"/>
</dbReference>
<protein>
    <submittedName>
        <fullName evidence="7">Bifunctional lytic transglycosylase/C40 family peptidase</fullName>
    </submittedName>
</protein>
<feature type="transmembrane region" description="Helical" evidence="5">
    <location>
        <begin position="21"/>
        <end position="41"/>
    </location>
</feature>
<evidence type="ECO:0000313" key="7">
    <source>
        <dbReference type="EMBL" id="MDN4075498.1"/>
    </source>
</evidence>
<dbReference type="RefSeq" id="WP_290401602.1">
    <property type="nucleotide sequence ID" value="NZ_JAUHLN010000005.1"/>
</dbReference>
<dbReference type="InterPro" id="IPR000064">
    <property type="entry name" value="NLP_P60_dom"/>
</dbReference>
<name>A0ABT8EC63_9BACL</name>
<evidence type="ECO:0000313" key="8">
    <source>
        <dbReference type="Proteomes" id="UP001168694"/>
    </source>
</evidence>
<evidence type="ECO:0000256" key="4">
    <source>
        <dbReference type="ARBA" id="ARBA00022807"/>
    </source>
</evidence>
<evidence type="ECO:0000256" key="3">
    <source>
        <dbReference type="ARBA" id="ARBA00022801"/>
    </source>
</evidence>
<proteinExistence type="inferred from homology"/>
<evidence type="ECO:0000256" key="2">
    <source>
        <dbReference type="ARBA" id="ARBA00022670"/>
    </source>
</evidence>
<dbReference type="Proteomes" id="UP001168694">
    <property type="component" value="Unassembled WGS sequence"/>
</dbReference>
<evidence type="ECO:0000259" key="6">
    <source>
        <dbReference type="PROSITE" id="PS51935"/>
    </source>
</evidence>